<evidence type="ECO:0000259" key="2">
    <source>
        <dbReference type="Pfam" id="PF07510"/>
    </source>
</evidence>
<feature type="domain" description="GmrSD restriction endonucleases C-terminal" evidence="2">
    <location>
        <begin position="426"/>
        <end position="562"/>
    </location>
</feature>
<evidence type="ECO:0000313" key="3">
    <source>
        <dbReference type="EMBL" id="GGK85664.1"/>
    </source>
</evidence>
<dbReference type="Proteomes" id="UP000604341">
    <property type="component" value="Unassembled WGS sequence"/>
</dbReference>
<dbReference type="Pfam" id="PF03235">
    <property type="entry name" value="GmrSD_N"/>
    <property type="match status" value="1"/>
</dbReference>
<evidence type="ECO:0008006" key="5">
    <source>
        <dbReference type="Google" id="ProtNLM"/>
    </source>
</evidence>
<proteinExistence type="predicted"/>
<gene>
    <name evidence="3" type="ORF">GCM10010844_00220</name>
</gene>
<evidence type="ECO:0000259" key="1">
    <source>
        <dbReference type="Pfam" id="PF03235"/>
    </source>
</evidence>
<name>A0ABQ2FG53_9DEIO</name>
<protein>
    <recommendedName>
        <fullName evidence="5">DUF262 domain-containing protein</fullName>
    </recommendedName>
</protein>
<keyword evidence="4" id="KW-1185">Reference proteome</keyword>
<sequence>MIAEQAKLAELLEGSKQFEVPLYQRPYSWGTPEREQFWRDIVRAGRDPKPTLHFTGSVVYMERPGSMAGNLKRARLIDGQQRLTTLTLLMLALAERLAEVGELELPLEGTADSQRVEASDLRNDYLVNKRLSGDSRYKLLPTHVDRDTLKHLLGDAPPPDKVSREVQAGAEFFRGRLTEPGVDLREVLRGIHKLQVVTVALEEGRDDPQLIFESLNSTGKDLTQADLIRNNVLMGLEAAEQDNLSRDYWVPMEALFADTEEGTFDRFMRDFLTLRTRSLPNEREVYAAFKAYRASRPTEESVKALVADVVHTARLYLGIIDPARLPQTALRLAMEDLTALRLRVIFPFLLELLEDRERGLLTPEDLVRSLRLMESFLLRRAVVGARTAPLNRFFAGLGRDLKKDDYLRSLERALVRFQDRDQDGFPTDEVFARSLQEVALYRLNVCKHLLVRLENSFNPKEKLWHAGLTIEHVLPQNEDLSQPWRDMLGADWRGIQERLVHTLGNLTLTGYNSELGDRSFEEKRKLPEPKGYVHSRLLMTRKIADLDVWNEAEIVARSATLTQHALGLWAYPEFTPEEITALRVEGRQRSKVRTVEDHLETSGPALRELFGQVRSRLAKLHEGVTEASQKTYVAYKIQGSNFCDIVPQPALDTVKGWLNLSPEHLDDPLHLTRDITGKGKPGNGNVEFTLPLQSDLDAFEALARQALDYQLARQSKPGGETATSEAPGMVDFSHLPETVQQILHELETRTRGLSGDVWDNLTQFHRSFRARRVFMEVRPRQSAIHVSVKLAPESLQPDEQEGWGQGGAWLSRTIRTLEELEHAWPAMVAAYLRQEEGATDVKLPGVSNAQYKQAKAIYAELLSRASNVADDVTVQTTQKSAKFYVPGSAGPREFMRLYSSSISGSAGVRLNLLPGALDNPAGLGRPVDPGNETSGFVEGHFEVRATAMDEVDPIMLLVRQAYEVHRA</sequence>
<feature type="domain" description="GmrSD restriction endonucleases N-terminal" evidence="1">
    <location>
        <begin position="8"/>
        <end position="232"/>
    </location>
</feature>
<dbReference type="InterPro" id="IPR004919">
    <property type="entry name" value="GmrSD_N"/>
</dbReference>
<dbReference type="EMBL" id="BMPE01000001">
    <property type="protein sequence ID" value="GGK85664.1"/>
    <property type="molecule type" value="Genomic_DNA"/>
</dbReference>
<evidence type="ECO:0000313" key="4">
    <source>
        <dbReference type="Proteomes" id="UP000604341"/>
    </source>
</evidence>
<comment type="caution">
    <text evidence="3">The sequence shown here is derived from an EMBL/GenBank/DDBJ whole genome shotgun (WGS) entry which is preliminary data.</text>
</comment>
<organism evidence="3 4">
    <name type="scientific">Deinococcus radiotolerans</name>
    <dbReference type="NCBI Taxonomy" id="1309407"/>
    <lineage>
        <taxon>Bacteria</taxon>
        <taxon>Thermotogati</taxon>
        <taxon>Deinococcota</taxon>
        <taxon>Deinococci</taxon>
        <taxon>Deinococcales</taxon>
        <taxon>Deinococcaceae</taxon>
        <taxon>Deinococcus</taxon>
    </lineage>
</organism>
<dbReference type="Pfam" id="PF07510">
    <property type="entry name" value="GmrSD_C"/>
    <property type="match status" value="1"/>
</dbReference>
<dbReference type="PANTHER" id="PTHR35149">
    <property type="entry name" value="SLL5132 PROTEIN"/>
    <property type="match status" value="1"/>
</dbReference>
<reference evidence="4" key="1">
    <citation type="journal article" date="2019" name="Int. J. Syst. Evol. Microbiol.">
        <title>The Global Catalogue of Microorganisms (GCM) 10K type strain sequencing project: providing services to taxonomists for standard genome sequencing and annotation.</title>
        <authorList>
            <consortium name="The Broad Institute Genomics Platform"/>
            <consortium name="The Broad Institute Genome Sequencing Center for Infectious Disease"/>
            <person name="Wu L."/>
            <person name="Ma J."/>
        </authorList>
    </citation>
    <scope>NUCLEOTIDE SEQUENCE [LARGE SCALE GENOMIC DNA]</scope>
    <source>
        <strain evidence="4">JCM 19173</strain>
    </source>
</reference>
<dbReference type="RefSeq" id="WP_189066959.1">
    <property type="nucleotide sequence ID" value="NZ_BMPE01000001.1"/>
</dbReference>
<dbReference type="PANTHER" id="PTHR35149:SF2">
    <property type="entry name" value="DUF262 DOMAIN-CONTAINING PROTEIN"/>
    <property type="match status" value="1"/>
</dbReference>
<accession>A0ABQ2FG53</accession>
<dbReference type="InterPro" id="IPR011089">
    <property type="entry name" value="GmrSD_C"/>
</dbReference>